<evidence type="ECO:0000259" key="5">
    <source>
        <dbReference type="SMART" id="SM00644"/>
    </source>
</evidence>
<dbReference type="Proteomes" id="UP000829517">
    <property type="component" value="Unassembled WGS sequence"/>
</dbReference>
<dbReference type="RefSeq" id="WP_236958025.1">
    <property type="nucleotide sequence ID" value="NZ_JAETXX010000001.1"/>
</dbReference>
<evidence type="ECO:0000256" key="4">
    <source>
        <dbReference type="ARBA" id="ARBA00023316"/>
    </source>
</evidence>
<dbReference type="EMBL" id="JAETXX010000001">
    <property type="protein sequence ID" value="MCF8714081.1"/>
    <property type="molecule type" value="Genomic_DNA"/>
</dbReference>
<evidence type="ECO:0000313" key="6">
    <source>
        <dbReference type="EMBL" id="MCF8714081.1"/>
    </source>
</evidence>
<name>A0ABS9J0Z2_9FLAO</name>
<dbReference type="PANTHER" id="PTHR30417:SF1">
    <property type="entry name" value="N-ACETYLMURAMOYL-L-ALANINE AMIDASE AMID"/>
    <property type="match status" value="1"/>
</dbReference>
<evidence type="ECO:0000313" key="7">
    <source>
        <dbReference type="Proteomes" id="UP000829517"/>
    </source>
</evidence>
<accession>A0ABS9J0Z2</accession>
<comment type="caution">
    <text evidence="6">The sequence shown here is derived from an EMBL/GenBank/DDBJ whole genome shotgun (WGS) entry which is preliminary data.</text>
</comment>
<feature type="domain" description="N-acetylmuramoyl-L-alanine amidase" evidence="5">
    <location>
        <begin position="45"/>
        <end position="186"/>
    </location>
</feature>
<organism evidence="6 7">
    <name type="scientific">Joostella atrarenae</name>
    <dbReference type="NCBI Taxonomy" id="679257"/>
    <lineage>
        <taxon>Bacteria</taxon>
        <taxon>Pseudomonadati</taxon>
        <taxon>Bacteroidota</taxon>
        <taxon>Flavobacteriia</taxon>
        <taxon>Flavobacteriales</taxon>
        <taxon>Flavobacteriaceae</taxon>
        <taxon>Joostella</taxon>
    </lineage>
</organism>
<dbReference type="InterPro" id="IPR036505">
    <property type="entry name" value="Amidase/PGRP_sf"/>
</dbReference>
<dbReference type="PANTHER" id="PTHR30417">
    <property type="entry name" value="N-ACETYLMURAMOYL-L-ALANINE AMIDASE AMID"/>
    <property type="match status" value="1"/>
</dbReference>
<dbReference type="SUPFAM" id="SSF55846">
    <property type="entry name" value="N-acetylmuramoyl-L-alanine amidase-like"/>
    <property type="match status" value="1"/>
</dbReference>
<sequence>MKKNVIYVCIILTLFISCGPKIIQEPIVFNEEREDLTLEYMKEHYGLIQDEPTIVPKMVVVHWTEIPTLQKTIDAFYKEHLPSFRTGIAGGGSLNVSSQFVIDQDGTIYNLMPETTMARHVIGLNYCSIGIENVGGSDLPLTKAQLKANIKLIKYLKKKYPIEYVIGHYEYQLFEDTDLWLEKDDGYRTVKTDPNEEFMIAIRKEIKDLKAIPKK</sequence>
<dbReference type="InterPro" id="IPR002502">
    <property type="entry name" value="Amidase_domain"/>
</dbReference>
<evidence type="ECO:0000256" key="1">
    <source>
        <dbReference type="ARBA" id="ARBA00001561"/>
    </source>
</evidence>
<comment type="catalytic activity">
    <reaction evidence="1">
        <text>Hydrolyzes the link between N-acetylmuramoyl residues and L-amino acid residues in certain cell-wall glycopeptides.</text>
        <dbReference type="EC" id="3.5.1.28"/>
    </reaction>
</comment>
<keyword evidence="4" id="KW-0961">Cell wall biogenesis/degradation</keyword>
<dbReference type="PROSITE" id="PS51257">
    <property type="entry name" value="PROKAR_LIPOPROTEIN"/>
    <property type="match status" value="1"/>
</dbReference>
<dbReference type="Pfam" id="PF01510">
    <property type="entry name" value="Amidase_2"/>
    <property type="match status" value="1"/>
</dbReference>
<gene>
    <name evidence="6" type="ORF">JM658_04500</name>
</gene>
<reference evidence="6 7" key="1">
    <citation type="submission" date="2021-01" db="EMBL/GenBank/DDBJ databases">
        <title>Genome sequencing of Joostella atrarenae M1-2 (= KCTC 23194).</title>
        <authorList>
            <person name="Zakaria M.R."/>
            <person name="Lam M.Q."/>
            <person name="Chong C.S."/>
        </authorList>
    </citation>
    <scope>NUCLEOTIDE SEQUENCE [LARGE SCALE GENOMIC DNA]</scope>
    <source>
        <strain evidence="6 7">M1-2</strain>
    </source>
</reference>
<evidence type="ECO:0000256" key="2">
    <source>
        <dbReference type="ARBA" id="ARBA00011901"/>
    </source>
</evidence>
<protein>
    <recommendedName>
        <fullName evidence="2">N-acetylmuramoyl-L-alanine amidase</fullName>
        <ecNumber evidence="2">3.5.1.28</ecNumber>
    </recommendedName>
</protein>
<dbReference type="SMART" id="SM00644">
    <property type="entry name" value="Ami_2"/>
    <property type="match status" value="1"/>
</dbReference>
<evidence type="ECO:0000256" key="3">
    <source>
        <dbReference type="ARBA" id="ARBA00022801"/>
    </source>
</evidence>
<dbReference type="CDD" id="cd06583">
    <property type="entry name" value="PGRP"/>
    <property type="match status" value="1"/>
</dbReference>
<keyword evidence="3" id="KW-0378">Hydrolase</keyword>
<proteinExistence type="predicted"/>
<keyword evidence="7" id="KW-1185">Reference proteome</keyword>
<dbReference type="Gene3D" id="3.40.80.10">
    <property type="entry name" value="Peptidoglycan recognition protein-like"/>
    <property type="match status" value="1"/>
</dbReference>
<dbReference type="InterPro" id="IPR051206">
    <property type="entry name" value="NAMLAA_amidase_2"/>
</dbReference>
<dbReference type="EC" id="3.5.1.28" evidence="2"/>